<proteinExistence type="predicted"/>
<dbReference type="RefSeq" id="XP_028256591.1">
    <property type="nucleotide sequence ID" value="XM_028400790.1"/>
</dbReference>
<dbReference type="Proteomes" id="UP000515145">
    <property type="component" value="Chromosome 2"/>
</dbReference>
<keyword evidence="1" id="KW-1185">Reference proteome</keyword>
<dbReference type="InterPro" id="IPR018790">
    <property type="entry name" value="DUF2358"/>
</dbReference>
<dbReference type="OrthoDB" id="44820at2759"/>
<name>A0A6P7HLU3_9TELE</name>
<evidence type="ECO:0000313" key="3">
    <source>
        <dbReference type="RefSeq" id="XP_028256591.1"/>
    </source>
</evidence>
<accession>A0A6P7HLU3</accession>
<protein>
    <submittedName>
        <fullName evidence="2 3">Uncharacterized protein C6orf136 homolog</fullName>
    </submittedName>
</protein>
<dbReference type="CTD" id="121920246"/>
<organism evidence="1 2">
    <name type="scientific">Parambassis ranga</name>
    <name type="common">Indian glassy fish</name>
    <dbReference type="NCBI Taxonomy" id="210632"/>
    <lineage>
        <taxon>Eukaryota</taxon>
        <taxon>Metazoa</taxon>
        <taxon>Chordata</taxon>
        <taxon>Craniata</taxon>
        <taxon>Vertebrata</taxon>
        <taxon>Euteleostomi</taxon>
        <taxon>Actinopterygii</taxon>
        <taxon>Neopterygii</taxon>
        <taxon>Teleostei</taxon>
        <taxon>Neoteleostei</taxon>
        <taxon>Acanthomorphata</taxon>
        <taxon>Ovalentaria</taxon>
        <taxon>Ambassidae</taxon>
        <taxon>Parambassis</taxon>
    </lineage>
</organism>
<dbReference type="Pfam" id="PF10184">
    <property type="entry name" value="DUF2358"/>
    <property type="match status" value="1"/>
</dbReference>
<gene>
    <name evidence="2 3" type="primary">c2h6orf136</name>
</gene>
<reference evidence="2 3" key="1">
    <citation type="submission" date="2025-04" db="UniProtKB">
        <authorList>
            <consortium name="RefSeq"/>
        </authorList>
    </citation>
    <scope>IDENTIFICATION</scope>
</reference>
<dbReference type="AlphaFoldDB" id="A0A6P7HLU3"/>
<dbReference type="PANTHER" id="PTHR31094">
    <property type="entry name" value="RIKEN CDNA 2310061I04 GENE"/>
    <property type="match status" value="1"/>
</dbReference>
<dbReference type="GeneID" id="114432640"/>
<evidence type="ECO:0000313" key="2">
    <source>
        <dbReference type="RefSeq" id="XP_028256590.1"/>
    </source>
</evidence>
<evidence type="ECO:0000313" key="1">
    <source>
        <dbReference type="Proteomes" id="UP000515145"/>
    </source>
</evidence>
<sequence length="446" mass="51089">MAVSRGGVAFWMSFVCSHGRWQPIQKWSWSRGQVVDLRRLCQTRPLSSASWALAPPNSLRYQNIKQPMLSHPLHHASQPQRQYNYEEEEEEEDWEAEESLSVCVLVQQDESNGVHTLMEIPLFSHNTPKELLPLGTQKSTEFSFPLTTVDGSREDDISVEGIRRNAVKREHDCFRSLFETEGCPAPFMYGSTFYCFHCPGTHLGPDGVLKSSLNSRLDKKLMELPLQPSLSWCSYVDRAEGDAEGDSEEEKNLVLMYERLRIELPNFFKQNHDYTMYSNDVEFINGLINMRTRGRASYQLILSLWRLLCLCYYAETRLEVLKLTKHPEDGTIKARWRVKGLPFHSLLLRFYRKDKSQLYRSYDAFSTFYIGSDGLIHCHKVEKVMPAQSPTLTRVTSLLAGALVALGVQEHRPALNLWLALSATEQKLTTGTPLLENGQWKSSVSA</sequence>
<dbReference type="RefSeq" id="XP_028256590.1">
    <property type="nucleotide sequence ID" value="XM_028400789.1"/>
</dbReference>
<dbReference type="PANTHER" id="PTHR31094:SF2">
    <property type="entry name" value="RIKEN CDNA 2310061I04 GENE"/>
    <property type="match status" value="1"/>
</dbReference>